<proteinExistence type="predicted"/>
<name>A0A6S7K8Z2_PARCT</name>
<dbReference type="FunFam" id="3.30.420.10:FF:000032">
    <property type="entry name" value="Retrovirus-related Pol polyprotein from transposon 297-like Protein"/>
    <property type="match status" value="1"/>
</dbReference>
<dbReference type="PANTHER" id="PTHR37984">
    <property type="entry name" value="PROTEIN CBG26694"/>
    <property type="match status" value="1"/>
</dbReference>
<feature type="compositionally biased region" description="Basic and acidic residues" evidence="1">
    <location>
        <begin position="102"/>
        <end position="111"/>
    </location>
</feature>
<dbReference type="InterPro" id="IPR054465">
    <property type="entry name" value="Integrase_p58-like_C"/>
</dbReference>
<dbReference type="SUPFAM" id="SSF53098">
    <property type="entry name" value="Ribonuclease H-like"/>
    <property type="match status" value="1"/>
</dbReference>
<accession>A0A6S7K8Z2</accession>
<dbReference type="EMBL" id="CACRXK020026296">
    <property type="protein sequence ID" value="CAB4040108.1"/>
    <property type="molecule type" value="Genomic_DNA"/>
</dbReference>
<dbReference type="InterPro" id="IPR012337">
    <property type="entry name" value="RNaseH-like_sf"/>
</dbReference>
<evidence type="ECO:0000313" key="3">
    <source>
        <dbReference type="EMBL" id="CAB4040108.1"/>
    </source>
</evidence>
<dbReference type="Pfam" id="PF22938">
    <property type="entry name" value="Integrase_p58_C"/>
    <property type="match status" value="1"/>
</dbReference>
<dbReference type="Proteomes" id="UP001152795">
    <property type="component" value="Unassembled WGS sequence"/>
</dbReference>
<protein>
    <submittedName>
        <fullName evidence="3">Retrovirus-related Pol poly from transposon</fullName>
    </submittedName>
</protein>
<feature type="domain" description="Integrase catalytic" evidence="2">
    <location>
        <begin position="73"/>
        <end position="243"/>
    </location>
</feature>
<comment type="caution">
    <text evidence="3">The sequence shown here is derived from an EMBL/GenBank/DDBJ whole genome shotgun (WGS) entry which is preliminary data.</text>
</comment>
<dbReference type="PROSITE" id="PS50994">
    <property type="entry name" value="INTEGRASE"/>
    <property type="match status" value="1"/>
</dbReference>
<sequence length="385" mass="43446">FCVDFRRVNSLGAHDGEYIDGRVEDQNQIRPKLKPCENLRPRPLSPMFEHFSVPFTIYTDASDFGLGAVLSQRRGIPDQSVDEDLMKLSCSDDLPEEGNDNDNSKENDKDATSATTILLAGNGSRSATMDSRTVAKAFVNEVVTRHGVPSKLLTDQGRNFEADLMKQVFSLLGVRKLRTSPYHPQTDGQVERMNRTLKGILTAYVNKDHNDWDDHLPLALFAYRNSVHSSSGVSPFQAIYGREATTPLVLMNTETEVKEQFISNYCDELEKTLKDVHRSIKTNIDVAQSKQKKGYDEHNDVDRSTALKEGDRVWLNNKAVPKGLSRKFHSPWTGPYVVIKRLGKVNYHIKPGPGNGKTRVVHRNRLKLDIRQPRIEETLSNQGDI</sequence>
<dbReference type="AlphaFoldDB" id="A0A6S7K8Z2"/>
<dbReference type="GO" id="GO:0003676">
    <property type="term" value="F:nucleic acid binding"/>
    <property type="evidence" value="ECO:0007669"/>
    <property type="project" value="InterPro"/>
</dbReference>
<dbReference type="Gene3D" id="3.30.420.10">
    <property type="entry name" value="Ribonuclease H-like superfamily/Ribonuclease H"/>
    <property type="match status" value="1"/>
</dbReference>
<evidence type="ECO:0000256" key="1">
    <source>
        <dbReference type="SAM" id="MobiDB-lite"/>
    </source>
</evidence>
<dbReference type="OrthoDB" id="441971at2759"/>
<dbReference type="InterPro" id="IPR001584">
    <property type="entry name" value="Integrase_cat-core"/>
</dbReference>
<dbReference type="InterPro" id="IPR050951">
    <property type="entry name" value="Retrovirus_Pol_polyprotein"/>
</dbReference>
<organism evidence="3 4">
    <name type="scientific">Paramuricea clavata</name>
    <name type="common">Red gorgonian</name>
    <name type="synonym">Violescent sea-whip</name>
    <dbReference type="NCBI Taxonomy" id="317549"/>
    <lineage>
        <taxon>Eukaryota</taxon>
        <taxon>Metazoa</taxon>
        <taxon>Cnidaria</taxon>
        <taxon>Anthozoa</taxon>
        <taxon>Octocorallia</taxon>
        <taxon>Malacalcyonacea</taxon>
        <taxon>Plexauridae</taxon>
        <taxon>Paramuricea</taxon>
    </lineage>
</organism>
<feature type="non-terminal residue" evidence="3">
    <location>
        <position position="1"/>
    </location>
</feature>
<feature type="region of interest" description="Disordered" evidence="1">
    <location>
        <begin position="90"/>
        <end position="112"/>
    </location>
</feature>
<evidence type="ECO:0000313" key="4">
    <source>
        <dbReference type="Proteomes" id="UP001152795"/>
    </source>
</evidence>
<dbReference type="InterPro" id="IPR036397">
    <property type="entry name" value="RNaseH_sf"/>
</dbReference>
<keyword evidence="4" id="KW-1185">Reference proteome</keyword>
<dbReference type="PANTHER" id="PTHR37984:SF15">
    <property type="entry name" value="INTEGRASE CATALYTIC DOMAIN-CONTAINING PROTEIN"/>
    <property type="match status" value="1"/>
</dbReference>
<evidence type="ECO:0000259" key="2">
    <source>
        <dbReference type="PROSITE" id="PS50994"/>
    </source>
</evidence>
<reference evidence="3" key="1">
    <citation type="submission" date="2020-04" db="EMBL/GenBank/DDBJ databases">
        <authorList>
            <person name="Alioto T."/>
            <person name="Alioto T."/>
            <person name="Gomez Garrido J."/>
        </authorList>
    </citation>
    <scope>NUCLEOTIDE SEQUENCE</scope>
    <source>
        <strain evidence="3">A484AB</strain>
    </source>
</reference>
<feature type="non-terminal residue" evidence="3">
    <location>
        <position position="385"/>
    </location>
</feature>
<gene>
    <name evidence="3" type="ORF">PACLA_8A011635</name>
</gene>
<dbReference type="GO" id="GO:0015074">
    <property type="term" value="P:DNA integration"/>
    <property type="evidence" value="ECO:0007669"/>
    <property type="project" value="InterPro"/>
</dbReference>